<evidence type="ECO:0000313" key="3">
    <source>
        <dbReference type="Proteomes" id="UP001055117"/>
    </source>
</evidence>
<feature type="compositionally biased region" description="Low complexity" evidence="1">
    <location>
        <begin position="42"/>
        <end position="60"/>
    </location>
</feature>
<accession>A0ABQ4QN92</accession>
<dbReference type="Proteomes" id="UP001055117">
    <property type="component" value="Unassembled WGS sequence"/>
</dbReference>
<dbReference type="EMBL" id="BPQG01000074">
    <property type="protein sequence ID" value="GJD46312.1"/>
    <property type="molecule type" value="Genomic_DNA"/>
</dbReference>
<sequence length="129" mass="13726">MMASWCEKAILAAQIRQSRRRIGDANDLMERSRSAIERSRAAIRSSHTQIAAPTRATASATPASAARTLLADMSADALDAIVDDFSAAYLEAEATGNDETAEIVRQALVVLGRHLAHELGPKAAGVQIN</sequence>
<proteinExistence type="predicted"/>
<keyword evidence="3" id="KW-1185">Reference proteome</keyword>
<feature type="region of interest" description="Disordered" evidence="1">
    <location>
        <begin position="39"/>
        <end position="60"/>
    </location>
</feature>
<reference evidence="2 3" key="1">
    <citation type="journal article" date="2021" name="Front. Microbiol.">
        <title>Comprehensive Comparative Genomics and Phenotyping of Methylobacterium Species.</title>
        <authorList>
            <person name="Alessa O."/>
            <person name="Ogura Y."/>
            <person name="Fujitani Y."/>
            <person name="Takami H."/>
            <person name="Hayashi T."/>
            <person name="Sahin N."/>
            <person name="Tani A."/>
        </authorList>
    </citation>
    <scope>NUCLEOTIDE SEQUENCE [LARGE SCALE GENOMIC DNA]</scope>
    <source>
        <strain evidence="2 3">DSM 23679</strain>
    </source>
</reference>
<evidence type="ECO:0000256" key="1">
    <source>
        <dbReference type="SAM" id="MobiDB-lite"/>
    </source>
</evidence>
<protein>
    <submittedName>
        <fullName evidence="2">Uncharacterized protein</fullName>
    </submittedName>
</protein>
<evidence type="ECO:0000313" key="2">
    <source>
        <dbReference type="EMBL" id="GJD46312.1"/>
    </source>
</evidence>
<organism evidence="2 3">
    <name type="scientific">Methylobacterium cerastii</name>
    <dbReference type="NCBI Taxonomy" id="932741"/>
    <lineage>
        <taxon>Bacteria</taxon>
        <taxon>Pseudomonadati</taxon>
        <taxon>Pseudomonadota</taxon>
        <taxon>Alphaproteobacteria</taxon>
        <taxon>Hyphomicrobiales</taxon>
        <taxon>Methylobacteriaceae</taxon>
        <taxon>Methylobacterium</taxon>
    </lineage>
</organism>
<name>A0ABQ4QN92_9HYPH</name>
<gene>
    <name evidence="2" type="ORF">AFCDBAGC_4192</name>
</gene>
<comment type="caution">
    <text evidence="2">The sequence shown here is derived from an EMBL/GenBank/DDBJ whole genome shotgun (WGS) entry which is preliminary data.</text>
</comment>